<dbReference type="EMBL" id="JADKYB010000022">
    <property type="protein sequence ID" value="MBM9509019.1"/>
    <property type="molecule type" value="Genomic_DNA"/>
</dbReference>
<evidence type="ECO:0000313" key="2">
    <source>
        <dbReference type="Proteomes" id="UP000749040"/>
    </source>
</evidence>
<proteinExistence type="predicted"/>
<dbReference type="Gene3D" id="1.10.8.50">
    <property type="match status" value="1"/>
</dbReference>
<protein>
    <submittedName>
        <fullName evidence="1">Uncharacterized protein</fullName>
    </submittedName>
</protein>
<sequence length="109" mass="11522">MTVFGPRQDKVSQEASHRRALVLSEVATEGTAGLSRVLRRAAAIDGDAADIQVSALVRAVPGMGALDCHELLTRAHVRESGLAGDLTPGQRVALVELVDRTQKLRAAQA</sequence>
<dbReference type="Proteomes" id="UP000749040">
    <property type="component" value="Unassembled WGS sequence"/>
</dbReference>
<organism evidence="1 2">
    <name type="scientific">Actinacidiphila acididurans</name>
    <dbReference type="NCBI Taxonomy" id="2784346"/>
    <lineage>
        <taxon>Bacteria</taxon>
        <taxon>Bacillati</taxon>
        <taxon>Actinomycetota</taxon>
        <taxon>Actinomycetes</taxon>
        <taxon>Kitasatosporales</taxon>
        <taxon>Streptomycetaceae</taxon>
        <taxon>Actinacidiphila</taxon>
    </lineage>
</organism>
<gene>
    <name evidence="1" type="ORF">ITX44_31645</name>
</gene>
<keyword evidence="2" id="KW-1185">Reference proteome</keyword>
<comment type="caution">
    <text evidence="1">The sequence shown here is derived from an EMBL/GenBank/DDBJ whole genome shotgun (WGS) entry which is preliminary data.</text>
</comment>
<accession>A0ABS2U0A0</accession>
<name>A0ABS2U0A0_9ACTN</name>
<evidence type="ECO:0000313" key="1">
    <source>
        <dbReference type="EMBL" id="MBM9509019.1"/>
    </source>
</evidence>
<dbReference type="RefSeq" id="WP_205361614.1">
    <property type="nucleotide sequence ID" value="NZ_JADKYB010000022.1"/>
</dbReference>
<reference evidence="1 2" key="1">
    <citation type="submission" date="2021-01" db="EMBL/GenBank/DDBJ databases">
        <title>Streptomyces acididurans sp. nov., isolated from a peat swamp forest soil.</title>
        <authorList>
            <person name="Chantavorakit T."/>
            <person name="Duangmal K."/>
        </authorList>
    </citation>
    <scope>NUCLEOTIDE SEQUENCE [LARGE SCALE GENOMIC DNA]</scope>
    <source>
        <strain evidence="1 2">KK5PA1</strain>
    </source>
</reference>